<dbReference type="SFLD" id="SFLDG01148">
    <property type="entry name" value="Xi_(cytGST)"/>
    <property type="match status" value="1"/>
</dbReference>
<keyword evidence="6" id="KW-1185">Reference proteome</keyword>
<keyword evidence="5" id="KW-0808">Transferase</keyword>
<evidence type="ECO:0000313" key="5">
    <source>
        <dbReference type="EMBL" id="TEB34318.1"/>
    </source>
</evidence>
<dbReference type="SUPFAM" id="SSF47616">
    <property type="entry name" value="GST C-terminal domain-like"/>
    <property type="match status" value="1"/>
</dbReference>
<dbReference type="OrthoDB" id="2309723at2759"/>
<evidence type="ECO:0000256" key="1">
    <source>
        <dbReference type="PIRSR" id="PIRSR015753-1"/>
    </source>
</evidence>
<evidence type="ECO:0000256" key="3">
    <source>
        <dbReference type="PIRSR" id="PIRSR015753-3"/>
    </source>
</evidence>
<dbReference type="InterPro" id="IPR036282">
    <property type="entry name" value="Glutathione-S-Trfase_C_sf"/>
</dbReference>
<dbReference type="InterPro" id="IPR016639">
    <property type="entry name" value="GST_Omega/GSH"/>
</dbReference>
<dbReference type="Gene3D" id="3.40.30.10">
    <property type="entry name" value="Glutaredoxin"/>
    <property type="match status" value="1"/>
</dbReference>
<gene>
    <name evidence="5" type="ORF">FA13DRAFT_1828989</name>
</gene>
<evidence type="ECO:0000256" key="2">
    <source>
        <dbReference type="PIRSR" id="PIRSR015753-2"/>
    </source>
</evidence>
<reference evidence="5 6" key="1">
    <citation type="journal article" date="2019" name="Nat. Ecol. Evol.">
        <title>Megaphylogeny resolves global patterns of mushroom evolution.</title>
        <authorList>
            <person name="Varga T."/>
            <person name="Krizsan K."/>
            <person name="Foldi C."/>
            <person name="Dima B."/>
            <person name="Sanchez-Garcia M."/>
            <person name="Sanchez-Ramirez S."/>
            <person name="Szollosi G.J."/>
            <person name="Szarkandi J.G."/>
            <person name="Papp V."/>
            <person name="Albert L."/>
            <person name="Andreopoulos W."/>
            <person name="Angelini C."/>
            <person name="Antonin V."/>
            <person name="Barry K.W."/>
            <person name="Bougher N.L."/>
            <person name="Buchanan P."/>
            <person name="Buyck B."/>
            <person name="Bense V."/>
            <person name="Catcheside P."/>
            <person name="Chovatia M."/>
            <person name="Cooper J."/>
            <person name="Damon W."/>
            <person name="Desjardin D."/>
            <person name="Finy P."/>
            <person name="Geml J."/>
            <person name="Haridas S."/>
            <person name="Hughes K."/>
            <person name="Justo A."/>
            <person name="Karasinski D."/>
            <person name="Kautmanova I."/>
            <person name="Kiss B."/>
            <person name="Kocsube S."/>
            <person name="Kotiranta H."/>
            <person name="LaButti K.M."/>
            <person name="Lechner B.E."/>
            <person name="Liimatainen K."/>
            <person name="Lipzen A."/>
            <person name="Lukacs Z."/>
            <person name="Mihaltcheva S."/>
            <person name="Morgado L.N."/>
            <person name="Niskanen T."/>
            <person name="Noordeloos M.E."/>
            <person name="Ohm R.A."/>
            <person name="Ortiz-Santana B."/>
            <person name="Ovrebo C."/>
            <person name="Racz N."/>
            <person name="Riley R."/>
            <person name="Savchenko A."/>
            <person name="Shiryaev A."/>
            <person name="Soop K."/>
            <person name="Spirin V."/>
            <person name="Szebenyi C."/>
            <person name="Tomsovsky M."/>
            <person name="Tulloss R.E."/>
            <person name="Uehling J."/>
            <person name="Grigoriev I.V."/>
            <person name="Vagvolgyi C."/>
            <person name="Papp T."/>
            <person name="Martin F.M."/>
            <person name="Miettinen O."/>
            <person name="Hibbett D.S."/>
            <person name="Nagy L.G."/>
        </authorList>
    </citation>
    <scope>NUCLEOTIDE SEQUENCE [LARGE SCALE GENOMIC DNA]</scope>
    <source>
        <strain evidence="5 6">FP101781</strain>
    </source>
</reference>
<dbReference type="GO" id="GO:0004364">
    <property type="term" value="F:glutathione transferase activity"/>
    <property type="evidence" value="ECO:0007669"/>
    <property type="project" value="InterPro"/>
</dbReference>
<dbReference type="PANTHER" id="PTHR32419:SF6">
    <property type="entry name" value="GLUTATHIONE S-TRANSFERASE OMEGA-LIKE 1-RELATED"/>
    <property type="match status" value="1"/>
</dbReference>
<dbReference type="AlphaFoldDB" id="A0A4Y7TK46"/>
<feature type="site" description="Lowers pKa of active site Cys" evidence="3">
    <location>
        <position position="247"/>
    </location>
</feature>
<dbReference type="Pfam" id="PF13410">
    <property type="entry name" value="GST_C_2"/>
    <property type="match status" value="1"/>
</dbReference>
<dbReference type="CDD" id="cd03190">
    <property type="entry name" value="GST_C_Omega_like"/>
    <property type="match status" value="1"/>
</dbReference>
<feature type="binding site" evidence="2">
    <location>
        <begin position="139"/>
        <end position="140"/>
    </location>
    <ligand>
        <name>glutathione</name>
        <dbReference type="ChEBI" id="CHEBI:57925"/>
    </ligand>
</feature>
<proteinExistence type="predicted"/>
<dbReference type="SFLD" id="SFLDS00019">
    <property type="entry name" value="Glutathione_Transferase_(cytos"/>
    <property type="match status" value="1"/>
</dbReference>
<protein>
    <submittedName>
        <fullName evidence="5">Glutathione S-transferase</fullName>
    </submittedName>
</protein>
<evidence type="ECO:0000259" key="4">
    <source>
        <dbReference type="PROSITE" id="PS50405"/>
    </source>
</evidence>
<dbReference type="PROSITE" id="PS50405">
    <property type="entry name" value="GST_CTER"/>
    <property type="match status" value="1"/>
</dbReference>
<dbReference type="SFLD" id="SFLDG01206">
    <property type="entry name" value="Xi.1"/>
    <property type="match status" value="1"/>
</dbReference>
<feature type="active site" description="Proton donor/acceptor" evidence="1">
    <location>
        <position position="189"/>
    </location>
</feature>
<dbReference type="InterPro" id="IPR047047">
    <property type="entry name" value="GST_Omega-like_C"/>
</dbReference>
<dbReference type="Proteomes" id="UP000298030">
    <property type="component" value="Unassembled WGS sequence"/>
</dbReference>
<accession>A0A4Y7TK46</accession>
<evidence type="ECO:0000313" key="6">
    <source>
        <dbReference type="Proteomes" id="UP000298030"/>
    </source>
</evidence>
<feature type="domain" description="GST C-terminal" evidence="4">
    <location>
        <begin position="155"/>
        <end position="291"/>
    </location>
</feature>
<dbReference type="STRING" id="71717.A0A4Y7TK46"/>
<feature type="site" description="Lowers pKa of active site Cys" evidence="3">
    <location>
        <position position="292"/>
    </location>
</feature>
<dbReference type="SUPFAM" id="SSF52833">
    <property type="entry name" value="Thioredoxin-like"/>
    <property type="match status" value="1"/>
</dbReference>
<dbReference type="Gene3D" id="1.20.1050.10">
    <property type="match status" value="1"/>
</dbReference>
<dbReference type="InterPro" id="IPR004045">
    <property type="entry name" value="Glutathione_S-Trfase_N"/>
</dbReference>
<dbReference type="InterPro" id="IPR036249">
    <property type="entry name" value="Thioredoxin-like_sf"/>
</dbReference>
<dbReference type="InterPro" id="IPR010987">
    <property type="entry name" value="Glutathione-S-Trfase_C-like"/>
</dbReference>
<organism evidence="5 6">
    <name type="scientific">Coprinellus micaceus</name>
    <name type="common">Glistening ink-cap mushroom</name>
    <name type="synonym">Coprinus micaceus</name>
    <dbReference type="NCBI Taxonomy" id="71717"/>
    <lineage>
        <taxon>Eukaryota</taxon>
        <taxon>Fungi</taxon>
        <taxon>Dikarya</taxon>
        <taxon>Basidiomycota</taxon>
        <taxon>Agaricomycotina</taxon>
        <taxon>Agaricomycetes</taxon>
        <taxon>Agaricomycetidae</taxon>
        <taxon>Agaricales</taxon>
        <taxon>Agaricineae</taxon>
        <taxon>Psathyrellaceae</taxon>
        <taxon>Coprinellus</taxon>
    </lineage>
</organism>
<dbReference type="GO" id="GO:0005737">
    <property type="term" value="C:cytoplasm"/>
    <property type="evidence" value="ECO:0007669"/>
    <property type="project" value="TreeGrafter"/>
</dbReference>
<dbReference type="InterPro" id="IPR040079">
    <property type="entry name" value="Glutathione_S-Trfase"/>
</dbReference>
<feature type="binding site" evidence="2">
    <location>
        <position position="88"/>
    </location>
    <ligand>
        <name>glutathione</name>
        <dbReference type="ChEBI" id="CHEBI:57925"/>
    </ligand>
</feature>
<dbReference type="PANTHER" id="PTHR32419">
    <property type="entry name" value="GLUTATHIONYL-HYDROQUINONE REDUCTASE"/>
    <property type="match status" value="1"/>
</dbReference>
<dbReference type="PIRSF" id="PIRSF015753">
    <property type="entry name" value="GST"/>
    <property type="match status" value="1"/>
</dbReference>
<sequence>MTTQNTNAKHEVGNIPAAPDGSFKRPASTFRDVIERGGRFEPERDRYHLYVSYACPWATRALIARKLKGLEDVISVTKVSPHMDEVGWAFASVQPYPGAEKDPLYGYDHVKDLYLKADPDYTGSAILWDKKDETIVNNESSEIIRILNTGFNELLPAEKAAVDLYPEELRSDIDPLNDLIYAGINNGVYRAGFATSQDAYERAVYEVFDALDKVEELLKGKDYLVGDRLTEADVRLFVTIVRFDPVYHGHYKCNFRTIRHGYPAIDLWLRKIYWTVDAFKSTTNFDHIKEFYYWSQIKINPTRVVPVGPVPHIRPL</sequence>
<name>A0A4Y7TK46_COPMI</name>
<feature type="active site" description="Nucleophile" evidence="1">
    <location>
        <position position="55"/>
    </location>
</feature>
<comment type="caution">
    <text evidence="5">The sequence shown here is derived from an EMBL/GenBank/DDBJ whole genome shotgun (WGS) entry which is preliminary data.</text>
</comment>
<dbReference type="EMBL" id="QPFP01000010">
    <property type="protein sequence ID" value="TEB34318.1"/>
    <property type="molecule type" value="Genomic_DNA"/>
</dbReference>
<dbReference type="Pfam" id="PF13409">
    <property type="entry name" value="GST_N_2"/>
    <property type="match status" value="1"/>
</dbReference>